<evidence type="ECO:0000256" key="5">
    <source>
        <dbReference type="PROSITE-ProRule" id="PRU00325"/>
    </source>
</evidence>
<dbReference type="GO" id="GO:0005634">
    <property type="term" value="C:nucleus"/>
    <property type="evidence" value="ECO:0007669"/>
    <property type="project" value="UniProtKB-SubCell"/>
</dbReference>
<dbReference type="Pfam" id="PF04434">
    <property type="entry name" value="SWIM"/>
    <property type="match status" value="1"/>
</dbReference>
<dbReference type="AlphaFoldDB" id="A0A8R7U121"/>
<keyword evidence="2 6" id="KW-0479">Metal-binding</keyword>
<reference evidence="9" key="3">
    <citation type="submission" date="2022-06" db="UniProtKB">
        <authorList>
            <consortium name="EnsemblPlants"/>
        </authorList>
    </citation>
    <scope>IDENTIFICATION</scope>
</reference>
<evidence type="ECO:0000259" key="8">
    <source>
        <dbReference type="PROSITE" id="PS50966"/>
    </source>
</evidence>
<protein>
    <recommendedName>
        <fullName evidence="6">Protein FAR1-RELATED SEQUENCE</fullName>
    </recommendedName>
</protein>
<dbReference type="EnsemblPlants" id="TuG1812G0300005164.01.T01">
    <property type="protein sequence ID" value="TuG1812G0300005164.01.T01"/>
    <property type="gene ID" value="TuG1812G0300005164.01"/>
</dbReference>
<dbReference type="GO" id="GO:0006355">
    <property type="term" value="P:regulation of DNA-templated transcription"/>
    <property type="evidence" value="ECO:0007669"/>
    <property type="project" value="UniProtKB-UniRule"/>
</dbReference>
<proteinExistence type="inferred from homology"/>
<keyword evidence="3 5" id="KW-0863">Zinc-finger</keyword>
<evidence type="ECO:0000256" key="3">
    <source>
        <dbReference type="ARBA" id="ARBA00022771"/>
    </source>
</evidence>
<dbReference type="Proteomes" id="UP000015106">
    <property type="component" value="Chromosome 3"/>
</dbReference>
<reference evidence="9" key="2">
    <citation type="submission" date="2018-03" db="EMBL/GenBank/DDBJ databases">
        <title>The Triticum urartu genome reveals the dynamic nature of wheat genome evolution.</title>
        <authorList>
            <person name="Ling H."/>
            <person name="Ma B."/>
            <person name="Shi X."/>
            <person name="Liu H."/>
            <person name="Dong L."/>
            <person name="Sun H."/>
            <person name="Cao Y."/>
            <person name="Gao Q."/>
            <person name="Zheng S."/>
            <person name="Li Y."/>
            <person name="Yu Y."/>
            <person name="Du H."/>
            <person name="Qi M."/>
            <person name="Li Y."/>
            <person name="Yu H."/>
            <person name="Cui Y."/>
            <person name="Wang N."/>
            <person name="Chen C."/>
            <person name="Wu H."/>
            <person name="Zhao Y."/>
            <person name="Zhang J."/>
            <person name="Li Y."/>
            <person name="Zhou W."/>
            <person name="Zhang B."/>
            <person name="Hu W."/>
            <person name="Eijk M."/>
            <person name="Tang J."/>
            <person name="Witsenboer H."/>
            <person name="Zhao S."/>
            <person name="Li Z."/>
            <person name="Zhang A."/>
            <person name="Wang D."/>
            <person name="Liang C."/>
        </authorList>
    </citation>
    <scope>NUCLEOTIDE SEQUENCE [LARGE SCALE GENOMIC DNA]</scope>
    <source>
        <strain evidence="9">cv. G1812</strain>
    </source>
</reference>
<keyword evidence="4 6" id="KW-0862">Zinc</keyword>
<evidence type="ECO:0000256" key="2">
    <source>
        <dbReference type="ARBA" id="ARBA00022723"/>
    </source>
</evidence>
<dbReference type="PANTHER" id="PTHR31669:SF295">
    <property type="entry name" value="PROTEIN FAR1-RELATED SEQUENCE"/>
    <property type="match status" value="1"/>
</dbReference>
<organism evidence="9 10">
    <name type="scientific">Triticum urartu</name>
    <name type="common">Red wild einkorn</name>
    <name type="synonym">Crithodium urartu</name>
    <dbReference type="NCBI Taxonomy" id="4572"/>
    <lineage>
        <taxon>Eukaryota</taxon>
        <taxon>Viridiplantae</taxon>
        <taxon>Streptophyta</taxon>
        <taxon>Embryophyta</taxon>
        <taxon>Tracheophyta</taxon>
        <taxon>Spermatophyta</taxon>
        <taxon>Magnoliopsida</taxon>
        <taxon>Liliopsida</taxon>
        <taxon>Poales</taxon>
        <taxon>Poaceae</taxon>
        <taxon>BOP clade</taxon>
        <taxon>Pooideae</taxon>
        <taxon>Triticodae</taxon>
        <taxon>Triticeae</taxon>
        <taxon>Triticinae</taxon>
        <taxon>Triticum</taxon>
    </lineage>
</organism>
<dbReference type="SMART" id="SM00575">
    <property type="entry name" value="ZnF_PMZ"/>
    <property type="match status" value="1"/>
</dbReference>
<reference evidence="10" key="1">
    <citation type="journal article" date="2013" name="Nature">
        <title>Draft genome of the wheat A-genome progenitor Triticum urartu.</title>
        <authorList>
            <person name="Ling H.Q."/>
            <person name="Zhao S."/>
            <person name="Liu D."/>
            <person name="Wang J."/>
            <person name="Sun H."/>
            <person name="Zhang C."/>
            <person name="Fan H."/>
            <person name="Li D."/>
            <person name="Dong L."/>
            <person name="Tao Y."/>
            <person name="Gao C."/>
            <person name="Wu H."/>
            <person name="Li Y."/>
            <person name="Cui Y."/>
            <person name="Guo X."/>
            <person name="Zheng S."/>
            <person name="Wang B."/>
            <person name="Yu K."/>
            <person name="Liang Q."/>
            <person name="Yang W."/>
            <person name="Lou X."/>
            <person name="Chen J."/>
            <person name="Feng M."/>
            <person name="Jian J."/>
            <person name="Zhang X."/>
            <person name="Luo G."/>
            <person name="Jiang Y."/>
            <person name="Liu J."/>
            <person name="Wang Z."/>
            <person name="Sha Y."/>
            <person name="Zhang B."/>
            <person name="Wu H."/>
            <person name="Tang D."/>
            <person name="Shen Q."/>
            <person name="Xue P."/>
            <person name="Zou S."/>
            <person name="Wang X."/>
            <person name="Liu X."/>
            <person name="Wang F."/>
            <person name="Yang Y."/>
            <person name="An X."/>
            <person name="Dong Z."/>
            <person name="Zhang K."/>
            <person name="Zhang X."/>
            <person name="Luo M.C."/>
            <person name="Dvorak J."/>
            <person name="Tong Y."/>
            <person name="Wang J."/>
            <person name="Yang H."/>
            <person name="Li Z."/>
            <person name="Wang D."/>
            <person name="Zhang A."/>
            <person name="Wang J."/>
        </authorList>
    </citation>
    <scope>NUCLEOTIDE SEQUENCE</scope>
    <source>
        <strain evidence="10">cv. G1812</strain>
    </source>
</reference>
<comment type="function">
    <text evidence="6">Putative transcription activator involved in regulating light control of development.</text>
</comment>
<comment type="similarity">
    <text evidence="1 6">Belongs to the FHY3/FAR1 family.</text>
</comment>
<dbReference type="InterPro" id="IPR006564">
    <property type="entry name" value="Znf_PMZ"/>
</dbReference>
<dbReference type="PANTHER" id="PTHR31669">
    <property type="entry name" value="PROTEIN FAR1-RELATED SEQUENCE 10-RELATED"/>
    <property type="match status" value="1"/>
</dbReference>
<accession>A0A8R7U121</accession>
<evidence type="ECO:0000256" key="4">
    <source>
        <dbReference type="ARBA" id="ARBA00022833"/>
    </source>
</evidence>
<keyword evidence="10" id="KW-1185">Reference proteome</keyword>
<feature type="domain" description="SWIM-type" evidence="8">
    <location>
        <begin position="66"/>
        <end position="102"/>
    </location>
</feature>
<sequence length="231" mass="26054">MMAPPLYSRYNIERQAANYYTRNVFGKFQKQVTASTGYIINQDTEYQGRGLMFNLTSSLYENPKLFSVRVMMDEGVFQCSCHYFEMNGLVCAHIIRVMVHLNVQVIPQQYLLESWSEAATTSMARTGRLLEFGRPSTNTLKYNSLCRRLTWLASDACCNDDAYKILDEAIKVLEPAIAAAKRGVLPEQQATQRSEPPKQPATATGVLSDGLPQPQSTEMLRNPARVPKKGR</sequence>
<evidence type="ECO:0000313" key="9">
    <source>
        <dbReference type="EnsemblPlants" id="TuG1812G0300005164.01.T01"/>
    </source>
</evidence>
<dbReference type="Gramene" id="TuG1812G0300005164.01.T01">
    <property type="protein sequence ID" value="TuG1812G0300005164.01.T01"/>
    <property type="gene ID" value="TuG1812G0300005164.01"/>
</dbReference>
<evidence type="ECO:0000256" key="1">
    <source>
        <dbReference type="ARBA" id="ARBA00005889"/>
    </source>
</evidence>
<evidence type="ECO:0000313" key="10">
    <source>
        <dbReference type="Proteomes" id="UP000015106"/>
    </source>
</evidence>
<dbReference type="InterPro" id="IPR007527">
    <property type="entry name" value="Znf_SWIM"/>
</dbReference>
<keyword evidence="6" id="KW-0539">Nucleus</keyword>
<evidence type="ECO:0000256" key="6">
    <source>
        <dbReference type="RuleBase" id="RU367018"/>
    </source>
</evidence>
<name>A0A8R7U121_TRIUA</name>
<dbReference type="GO" id="GO:0008270">
    <property type="term" value="F:zinc ion binding"/>
    <property type="evidence" value="ECO:0007669"/>
    <property type="project" value="UniProtKB-UniRule"/>
</dbReference>
<comment type="subcellular location">
    <subcellularLocation>
        <location evidence="6">Nucleus</location>
    </subcellularLocation>
</comment>
<dbReference type="InterPro" id="IPR031052">
    <property type="entry name" value="FHY3/FAR1"/>
</dbReference>
<evidence type="ECO:0000256" key="7">
    <source>
        <dbReference type="SAM" id="MobiDB-lite"/>
    </source>
</evidence>
<dbReference type="PROSITE" id="PS50966">
    <property type="entry name" value="ZF_SWIM"/>
    <property type="match status" value="1"/>
</dbReference>
<feature type="region of interest" description="Disordered" evidence="7">
    <location>
        <begin position="184"/>
        <end position="231"/>
    </location>
</feature>